<protein>
    <submittedName>
        <fullName evidence="1">Uncharacterized protein</fullName>
    </submittedName>
</protein>
<accession>A0AAV5ICZ8</accession>
<evidence type="ECO:0000313" key="2">
    <source>
        <dbReference type="Proteomes" id="UP001054252"/>
    </source>
</evidence>
<name>A0AAV5ICZ8_9ROSI</name>
<gene>
    <name evidence="1" type="ORF">SLEP1_g9475</name>
</gene>
<sequence>MDHFTCIKYVVRRECHCYHSIKGFIAIICMSILTHRLRLRSAYLSLSTKGGV</sequence>
<organism evidence="1 2">
    <name type="scientific">Rubroshorea leprosula</name>
    <dbReference type="NCBI Taxonomy" id="152421"/>
    <lineage>
        <taxon>Eukaryota</taxon>
        <taxon>Viridiplantae</taxon>
        <taxon>Streptophyta</taxon>
        <taxon>Embryophyta</taxon>
        <taxon>Tracheophyta</taxon>
        <taxon>Spermatophyta</taxon>
        <taxon>Magnoliopsida</taxon>
        <taxon>eudicotyledons</taxon>
        <taxon>Gunneridae</taxon>
        <taxon>Pentapetalae</taxon>
        <taxon>rosids</taxon>
        <taxon>malvids</taxon>
        <taxon>Malvales</taxon>
        <taxon>Dipterocarpaceae</taxon>
        <taxon>Rubroshorea</taxon>
    </lineage>
</organism>
<dbReference type="EMBL" id="BPVZ01000010">
    <property type="protein sequence ID" value="GKU96214.1"/>
    <property type="molecule type" value="Genomic_DNA"/>
</dbReference>
<comment type="caution">
    <text evidence="1">The sequence shown here is derived from an EMBL/GenBank/DDBJ whole genome shotgun (WGS) entry which is preliminary data.</text>
</comment>
<keyword evidence="2" id="KW-1185">Reference proteome</keyword>
<reference evidence="1 2" key="1">
    <citation type="journal article" date="2021" name="Commun. Biol.">
        <title>The genome of Shorea leprosula (Dipterocarpaceae) highlights the ecological relevance of drought in aseasonal tropical rainforests.</title>
        <authorList>
            <person name="Ng K.K.S."/>
            <person name="Kobayashi M.J."/>
            <person name="Fawcett J.A."/>
            <person name="Hatakeyama M."/>
            <person name="Paape T."/>
            <person name="Ng C.H."/>
            <person name="Ang C.C."/>
            <person name="Tnah L.H."/>
            <person name="Lee C.T."/>
            <person name="Nishiyama T."/>
            <person name="Sese J."/>
            <person name="O'Brien M.J."/>
            <person name="Copetti D."/>
            <person name="Mohd Noor M.I."/>
            <person name="Ong R.C."/>
            <person name="Putra M."/>
            <person name="Sireger I.Z."/>
            <person name="Indrioko S."/>
            <person name="Kosugi Y."/>
            <person name="Izuno A."/>
            <person name="Isagi Y."/>
            <person name="Lee S.L."/>
            <person name="Shimizu K.K."/>
        </authorList>
    </citation>
    <scope>NUCLEOTIDE SEQUENCE [LARGE SCALE GENOMIC DNA]</scope>
    <source>
        <strain evidence="1">214</strain>
    </source>
</reference>
<evidence type="ECO:0000313" key="1">
    <source>
        <dbReference type="EMBL" id="GKU96214.1"/>
    </source>
</evidence>
<dbReference type="AlphaFoldDB" id="A0AAV5ICZ8"/>
<dbReference type="Proteomes" id="UP001054252">
    <property type="component" value="Unassembled WGS sequence"/>
</dbReference>
<proteinExistence type="predicted"/>